<evidence type="ECO:0000256" key="1">
    <source>
        <dbReference type="ARBA" id="ARBA00005336"/>
    </source>
</evidence>
<keyword evidence="2 4" id="KW-0378">Hydrolase</keyword>
<dbReference type="PANTHER" id="PTHR42715:SF10">
    <property type="entry name" value="BETA-GLUCOSIDASE"/>
    <property type="match status" value="1"/>
</dbReference>
<name>A0ABV1JF25_9ACTN</name>
<dbReference type="Pfam" id="PF01915">
    <property type="entry name" value="Glyco_hydro_3_C"/>
    <property type="match status" value="1"/>
</dbReference>
<proteinExistence type="inferred from homology"/>
<dbReference type="InterPro" id="IPR013783">
    <property type="entry name" value="Ig-like_fold"/>
</dbReference>
<feature type="domain" description="Fibronectin type III-like" evidence="3">
    <location>
        <begin position="578"/>
        <end position="648"/>
    </location>
</feature>
<dbReference type="Pfam" id="PF14310">
    <property type="entry name" value="Fn3-like"/>
    <property type="match status" value="1"/>
</dbReference>
<dbReference type="PANTHER" id="PTHR42715">
    <property type="entry name" value="BETA-GLUCOSIDASE"/>
    <property type="match status" value="1"/>
</dbReference>
<sequence length="803" mass="87390">MDVDAIVAEMTLEEKCACLTGVDYWTLGGCPRLGVEPILVADGPHGLRRQSGPFDNLGIAESDPAVCFPTASASACSFDVDMVRKMGEAIAEEARDQGVSIVLGPGVNMKRSPLCGRNFEYFSEDPFLAGELAAAYIEGVQSHGVGTSLKHFAANNQETNRLIVDSVVDDRALHELYLEPFRIAVERAQPWTVMTAYNLLNGTYCSENRYLMEELAREAWGFEGAFVTDWGAENDNGKSLQAGLDLVMPGPRPDYRRSIRSAVEAGDFERDQLDDAVRRVLMLHVRHIEGKKKQHRRLNPSERLAIAQEVAEASAVLLKNEGALPISRSDSVALIGAFACEPRYQGAGSSKINPVSLACSRDAFAECGVSCQYVAGYDHRTGATSEALLAEAAAAARAAEVAVVFVGLTDAAEAEGSDRTDMALPEGHNQLVSRVCAANPRTVVVVQGGAPVEMPWRFEPQAILLSYLAGCQGGAATASILLGDVNPSGKLAETWPMKLGDVQNASSYPSSGRQALYRESIYAGYRYFDAAEVEPAYPFGFGLSYTSFEYSRLLVGRDGEGFAIACTIRNSGGRAGKEAVQLYVAPVSPGVFKAPQQLKGFAKVFIDPGEERTVSFFLPRRAFAHYDARTKRWDVEAGEYEIRVSASSRDARLRKRIVVSGSAKRFDHAPESYRDVVAASFSDEAFRELYARPLPKVLTAMRPYTANATVGDLKSSLIGRIVQWALRRELKFLVPDDEETRAAFDRAAMDTPLRAVAMSGIDMGVVEGVVDILNYRFIRGARRLRAVNHAAKKAGSQHFGRKA</sequence>
<dbReference type="Pfam" id="PF00933">
    <property type="entry name" value="Glyco_hydro_3"/>
    <property type="match status" value="1"/>
</dbReference>
<accession>A0ABV1JF25</accession>
<dbReference type="SUPFAM" id="SSF51445">
    <property type="entry name" value="(Trans)glycosidases"/>
    <property type="match status" value="1"/>
</dbReference>
<organism evidence="4 5">
    <name type="scientific">Raoultibacter massiliensis</name>
    <dbReference type="NCBI Taxonomy" id="1852371"/>
    <lineage>
        <taxon>Bacteria</taxon>
        <taxon>Bacillati</taxon>
        <taxon>Actinomycetota</taxon>
        <taxon>Coriobacteriia</taxon>
        <taxon>Eggerthellales</taxon>
        <taxon>Eggerthellaceae</taxon>
        <taxon>Raoultibacter</taxon>
    </lineage>
</organism>
<protein>
    <submittedName>
        <fullName evidence="4">Glycoside hydrolase family 3 C-terminal domain-containing protein</fullName>
    </submittedName>
</protein>
<dbReference type="Gene3D" id="2.60.40.10">
    <property type="entry name" value="Immunoglobulins"/>
    <property type="match status" value="1"/>
</dbReference>
<dbReference type="InterPro" id="IPR050288">
    <property type="entry name" value="Cellulose_deg_GH3"/>
</dbReference>
<evidence type="ECO:0000313" key="4">
    <source>
        <dbReference type="EMBL" id="MEQ3363676.1"/>
    </source>
</evidence>
<dbReference type="InterPro" id="IPR026891">
    <property type="entry name" value="Fn3-like"/>
</dbReference>
<gene>
    <name evidence="4" type="ORF">AAA083_11890</name>
</gene>
<dbReference type="GO" id="GO:0016787">
    <property type="term" value="F:hydrolase activity"/>
    <property type="evidence" value="ECO:0007669"/>
    <property type="project" value="UniProtKB-KW"/>
</dbReference>
<dbReference type="InterPro" id="IPR036881">
    <property type="entry name" value="Glyco_hydro_3_C_sf"/>
</dbReference>
<dbReference type="SUPFAM" id="SSF52279">
    <property type="entry name" value="Beta-D-glucan exohydrolase, C-terminal domain"/>
    <property type="match status" value="1"/>
</dbReference>
<dbReference type="InterPro" id="IPR036962">
    <property type="entry name" value="Glyco_hydro_3_N_sf"/>
</dbReference>
<dbReference type="InterPro" id="IPR017853">
    <property type="entry name" value="GH"/>
</dbReference>
<dbReference type="Gene3D" id="3.20.20.300">
    <property type="entry name" value="Glycoside hydrolase, family 3, N-terminal domain"/>
    <property type="match status" value="1"/>
</dbReference>
<dbReference type="SMART" id="SM01217">
    <property type="entry name" value="Fn3_like"/>
    <property type="match status" value="1"/>
</dbReference>
<dbReference type="Gene3D" id="3.40.50.1700">
    <property type="entry name" value="Glycoside hydrolase family 3 C-terminal domain"/>
    <property type="match status" value="1"/>
</dbReference>
<keyword evidence="5" id="KW-1185">Reference proteome</keyword>
<reference evidence="4 5" key="1">
    <citation type="submission" date="2024-04" db="EMBL/GenBank/DDBJ databases">
        <title>Human intestinal bacterial collection.</title>
        <authorList>
            <person name="Pauvert C."/>
            <person name="Hitch T.C.A."/>
            <person name="Clavel T."/>
        </authorList>
    </citation>
    <scope>NUCLEOTIDE SEQUENCE [LARGE SCALE GENOMIC DNA]</scope>
    <source>
        <strain evidence="4 5">CLA-KB-H42</strain>
    </source>
</reference>
<comment type="caution">
    <text evidence="4">The sequence shown here is derived from an EMBL/GenBank/DDBJ whole genome shotgun (WGS) entry which is preliminary data.</text>
</comment>
<dbReference type="PRINTS" id="PR00133">
    <property type="entry name" value="GLHYDRLASE3"/>
</dbReference>
<evidence type="ECO:0000313" key="5">
    <source>
        <dbReference type="Proteomes" id="UP001487305"/>
    </source>
</evidence>
<evidence type="ECO:0000256" key="2">
    <source>
        <dbReference type="ARBA" id="ARBA00022801"/>
    </source>
</evidence>
<comment type="similarity">
    <text evidence="1">Belongs to the glycosyl hydrolase 3 family.</text>
</comment>
<dbReference type="RefSeq" id="WP_349227752.1">
    <property type="nucleotide sequence ID" value="NZ_JBBNOP010000010.1"/>
</dbReference>
<dbReference type="InterPro" id="IPR001764">
    <property type="entry name" value="Glyco_hydro_3_N"/>
</dbReference>
<evidence type="ECO:0000259" key="3">
    <source>
        <dbReference type="SMART" id="SM01217"/>
    </source>
</evidence>
<dbReference type="EMBL" id="JBBNOP010000010">
    <property type="protein sequence ID" value="MEQ3363676.1"/>
    <property type="molecule type" value="Genomic_DNA"/>
</dbReference>
<dbReference type="Proteomes" id="UP001487305">
    <property type="component" value="Unassembled WGS sequence"/>
</dbReference>
<dbReference type="InterPro" id="IPR002772">
    <property type="entry name" value="Glyco_hydro_3_C"/>
</dbReference>